<protein>
    <recommendedName>
        <fullName evidence="3">DUF7915 domain-containing protein</fullName>
    </recommendedName>
</protein>
<sequence length="382" mass="42825">MSRRAQDYLRRSIRRPGINQANLRICYSCQTYSLSKEKSRAMVFLMVCSKSPAANEFVEIPIKDVLNNLKGPVLTSGSIPELTAVVVRFFLLLPYADIISDWLSKPISELEKELEKREGKPTKSNKSPMKIDNKQVQVKKELSNGSLREKDINGNDNPDNKRKHYPSITVPCNNSSAKHMTSFMGASNNCSLKNVTSISELSGNGTLKPVKLGTGVGNNSRENGTAKEITKDVKQENGNISKELMEVNPMACTPTKRSIIETCVKQEIVPFVVKDAPSCIGRLMKIRDDLCEIQLKLEDKIAQCEMDIQTIRDEEQMMSEAEKIVERWENAISSGQLDASVGLLKSRDFDCMAKSDLKMSPREAREHAALCLMQKLDEMEED</sequence>
<proteinExistence type="predicted"/>
<reference evidence="4" key="1">
    <citation type="submission" date="2020-01" db="EMBL/GenBank/DDBJ databases">
        <title>Genome sequence of Kobresia littledalei, the first chromosome-level genome in the family Cyperaceae.</title>
        <authorList>
            <person name="Qu G."/>
        </authorList>
    </citation>
    <scope>NUCLEOTIDE SEQUENCE</scope>
    <source>
        <strain evidence="4">C.B.Clarke</strain>
        <tissue evidence="4">Leaf</tissue>
    </source>
</reference>
<keyword evidence="5" id="KW-1185">Reference proteome</keyword>
<dbReference type="OrthoDB" id="781822at2759"/>
<evidence type="ECO:0000313" key="4">
    <source>
        <dbReference type="EMBL" id="KAF3324095.1"/>
    </source>
</evidence>
<evidence type="ECO:0000259" key="3">
    <source>
        <dbReference type="Pfam" id="PF25502"/>
    </source>
</evidence>
<accession>A0A833QGN5</accession>
<feature type="compositionally biased region" description="Basic and acidic residues" evidence="2">
    <location>
        <begin position="129"/>
        <end position="153"/>
    </location>
</feature>
<dbReference type="InterPro" id="IPR057237">
    <property type="entry name" value="DUF7915"/>
</dbReference>
<evidence type="ECO:0000256" key="1">
    <source>
        <dbReference type="SAM" id="Coils"/>
    </source>
</evidence>
<dbReference type="Pfam" id="PF25502">
    <property type="entry name" value="DUF7915"/>
    <property type="match status" value="1"/>
</dbReference>
<dbReference type="PANTHER" id="PTHR33913:SF4">
    <property type="entry name" value="DRBM DOMAIN-CONTAINING PROTEIN"/>
    <property type="match status" value="1"/>
</dbReference>
<dbReference type="PANTHER" id="PTHR33913">
    <property type="entry name" value="ALEURONE LAYER MORPHOGENESIS PROTEIN"/>
    <property type="match status" value="1"/>
</dbReference>
<organism evidence="4 5">
    <name type="scientific">Carex littledalei</name>
    <dbReference type="NCBI Taxonomy" id="544730"/>
    <lineage>
        <taxon>Eukaryota</taxon>
        <taxon>Viridiplantae</taxon>
        <taxon>Streptophyta</taxon>
        <taxon>Embryophyta</taxon>
        <taxon>Tracheophyta</taxon>
        <taxon>Spermatophyta</taxon>
        <taxon>Magnoliopsida</taxon>
        <taxon>Liliopsida</taxon>
        <taxon>Poales</taxon>
        <taxon>Cyperaceae</taxon>
        <taxon>Cyperoideae</taxon>
        <taxon>Cariceae</taxon>
        <taxon>Carex</taxon>
        <taxon>Carex subgen. Euthyceras</taxon>
    </lineage>
</organism>
<evidence type="ECO:0000256" key="2">
    <source>
        <dbReference type="SAM" id="MobiDB-lite"/>
    </source>
</evidence>
<feature type="domain" description="DUF7915" evidence="3">
    <location>
        <begin position="16"/>
        <end position="104"/>
    </location>
</feature>
<dbReference type="EMBL" id="SWLB01000022">
    <property type="protein sequence ID" value="KAF3324095.1"/>
    <property type="molecule type" value="Genomic_DNA"/>
</dbReference>
<feature type="coiled-coil region" evidence="1">
    <location>
        <begin position="294"/>
        <end position="331"/>
    </location>
</feature>
<comment type="caution">
    <text evidence="4">The sequence shown here is derived from an EMBL/GenBank/DDBJ whole genome shotgun (WGS) entry which is preliminary data.</text>
</comment>
<feature type="region of interest" description="Disordered" evidence="2">
    <location>
        <begin position="114"/>
        <end position="167"/>
    </location>
</feature>
<keyword evidence="1" id="KW-0175">Coiled coil</keyword>
<evidence type="ECO:0000313" key="5">
    <source>
        <dbReference type="Proteomes" id="UP000623129"/>
    </source>
</evidence>
<name>A0A833QGN5_9POAL</name>
<dbReference type="AlphaFoldDB" id="A0A833QGN5"/>
<gene>
    <name evidence="4" type="ORF">FCM35_KLT11562</name>
</gene>
<dbReference type="Proteomes" id="UP000623129">
    <property type="component" value="Unassembled WGS sequence"/>
</dbReference>